<protein>
    <submittedName>
        <fullName evidence="1">Uncharacterized protein</fullName>
    </submittedName>
</protein>
<organism evidence="1 2">
    <name type="scientific">Chlamydomonas reinhardtii</name>
    <name type="common">Chlamydomonas smithii</name>
    <dbReference type="NCBI Taxonomy" id="3055"/>
    <lineage>
        <taxon>Eukaryota</taxon>
        <taxon>Viridiplantae</taxon>
        <taxon>Chlorophyta</taxon>
        <taxon>core chlorophytes</taxon>
        <taxon>Chlorophyceae</taxon>
        <taxon>CS clade</taxon>
        <taxon>Chlamydomonadales</taxon>
        <taxon>Chlamydomonadaceae</taxon>
        <taxon>Chlamydomonas</taxon>
    </lineage>
</organism>
<proteinExistence type="predicted"/>
<evidence type="ECO:0000313" key="2">
    <source>
        <dbReference type="Proteomes" id="UP000006906"/>
    </source>
</evidence>
<dbReference type="Proteomes" id="UP000006906">
    <property type="component" value="Chromosome 3"/>
</dbReference>
<reference evidence="1 2" key="1">
    <citation type="journal article" date="2007" name="Science">
        <title>The Chlamydomonas genome reveals the evolution of key animal and plant functions.</title>
        <authorList>
            <person name="Merchant S.S."/>
            <person name="Prochnik S.E."/>
            <person name="Vallon O."/>
            <person name="Harris E.H."/>
            <person name="Karpowicz S.J."/>
            <person name="Witman G.B."/>
            <person name="Terry A."/>
            <person name="Salamov A."/>
            <person name="Fritz-Laylin L.K."/>
            <person name="Marechal-Drouard L."/>
            <person name="Marshall W.F."/>
            <person name="Qu L.H."/>
            <person name="Nelson D.R."/>
            <person name="Sanderfoot A.A."/>
            <person name="Spalding M.H."/>
            <person name="Kapitonov V.V."/>
            <person name="Ren Q."/>
            <person name="Ferris P."/>
            <person name="Lindquist E."/>
            <person name="Shapiro H."/>
            <person name="Lucas S.M."/>
            <person name="Grimwood J."/>
            <person name="Schmutz J."/>
            <person name="Cardol P."/>
            <person name="Cerutti H."/>
            <person name="Chanfreau G."/>
            <person name="Chen C.L."/>
            <person name="Cognat V."/>
            <person name="Croft M.T."/>
            <person name="Dent R."/>
            <person name="Dutcher S."/>
            <person name="Fernandez E."/>
            <person name="Fukuzawa H."/>
            <person name="Gonzalez-Ballester D."/>
            <person name="Gonzalez-Halphen D."/>
            <person name="Hallmann A."/>
            <person name="Hanikenne M."/>
            <person name="Hippler M."/>
            <person name="Inwood W."/>
            <person name="Jabbari K."/>
            <person name="Kalanon M."/>
            <person name="Kuras R."/>
            <person name="Lefebvre P.A."/>
            <person name="Lemaire S.D."/>
            <person name="Lobanov A.V."/>
            <person name="Lohr M."/>
            <person name="Manuell A."/>
            <person name="Meier I."/>
            <person name="Mets L."/>
            <person name="Mittag M."/>
            <person name="Mittelmeier T."/>
            <person name="Moroney J.V."/>
            <person name="Moseley J."/>
            <person name="Napoli C."/>
            <person name="Nedelcu A.M."/>
            <person name="Niyogi K."/>
            <person name="Novoselov S.V."/>
            <person name="Paulsen I.T."/>
            <person name="Pazour G."/>
            <person name="Purton S."/>
            <person name="Ral J.P."/>
            <person name="Riano-Pachon D.M."/>
            <person name="Riekhof W."/>
            <person name="Rymarquis L."/>
            <person name="Schroda M."/>
            <person name="Stern D."/>
            <person name="Umen J."/>
            <person name="Willows R."/>
            <person name="Wilson N."/>
            <person name="Zimmer S.L."/>
            <person name="Allmer J."/>
            <person name="Balk J."/>
            <person name="Bisova K."/>
            <person name="Chen C.J."/>
            <person name="Elias M."/>
            <person name="Gendler K."/>
            <person name="Hauser C."/>
            <person name="Lamb M.R."/>
            <person name="Ledford H."/>
            <person name="Long J.C."/>
            <person name="Minagawa J."/>
            <person name="Page M.D."/>
            <person name="Pan J."/>
            <person name="Pootakham W."/>
            <person name="Roje S."/>
            <person name="Rose A."/>
            <person name="Stahlberg E."/>
            <person name="Terauchi A.M."/>
            <person name="Yang P."/>
            <person name="Ball S."/>
            <person name="Bowler C."/>
            <person name="Dieckmann C.L."/>
            <person name="Gladyshev V.N."/>
            <person name="Green P."/>
            <person name="Jorgensen R."/>
            <person name="Mayfield S."/>
            <person name="Mueller-Roeber B."/>
            <person name="Rajamani S."/>
            <person name="Sayre R.T."/>
            <person name="Brokstein P."/>
            <person name="Dubchak I."/>
            <person name="Goodstein D."/>
            <person name="Hornick L."/>
            <person name="Huang Y.W."/>
            <person name="Jhaveri J."/>
            <person name="Luo Y."/>
            <person name="Martinez D."/>
            <person name="Ngau W.C."/>
            <person name="Otillar B."/>
            <person name="Poliakov A."/>
            <person name="Porter A."/>
            <person name="Szajkowski L."/>
            <person name="Werner G."/>
            <person name="Zhou K."/>
            <person name="Grigoriev I.V."/>
            <person name="Rokhsar D.S."/>
            <person name="Grossman A.R."/>
        </authorList>
    </citation>
    <scope>NUCLEOTIDE SEQUENCE [LARGE SCALE GENOMIC DNA]</scope>
    <source>
        <strain evidence="2">CC-503</strain>
    </source>
</reference>
<keyword evidence="2" id="KW-1185">Reference proteome</keyword>
<accession>A0A2K3DWP8</accession>
<dbReference type="AlphaFoldDB" id="A0A2K3DWP8"/>
<name>A0A2K3DWP8_CHLRE</name>
<sequence>MQLQSIRKSLGFDEMRNTLDAMGSEIVSKVDAMGNKFDAMRSEFDQEFDAIGSKLDALLEKR</sequence>
<gene>
    <name evidence="1" type="ORF">CHLRE_03g165471v5</name>
</gene>
<dbReference type="RefSeq" id="XP_042925910.1">
    <property type="nucleotide sequence ID" value="XM_043060781.1"/>
</dbReference>
<dbReference type="EMBL" id="CM008964">
    <property type="protein sequence ID" value="PNW84954.1"/>
    <property type="molecule type" value="Genomic_DNA"/>
</dbReference>
<dbReference type="OrthoDB" id="2269360at2759"/>
<evidence type="ECO:0000313" key="1">
    <source>
        <dbReference type="EMBL" id="PNW84954.1"/>
    </source>
</evidence>
<dbReference type="InParanoid" id="A0A2K3DWP8"/>
<dbReference type="KEGG" id="cre:CHLRE_03g165471v5"/>
<dbReference type="Gramene" id="PNW84954">
    <property type="protein sequence ID" value="PNW84954"/>
    <property type="gene ID" value="CHLRE_03g165471v5"/>
</dbReference>
<dbReference type="GeneID" id="66052800"/>